<protein>
    <submittedName>
        <fullName evidence="1">Uncharacterized protein</fullName>
    </submittedName>
</protein>
<name>A0ACB9BC26_ARCLA</name>
<gene>
    <name evidence="1" type="ORF">L6452_20405</name>
</gene>
<dbReference type="EMBL" id="CM042052">
    <property type="protein sequence ID" value="KAI3719505.1"/>
    <property type="molecule type" value="Genomic_DNA"/>
</dbReference>
<sequence>MSFLCFPPLDWWLFNDVDFLLGLISINIGKVLASDTAHDVDGRNKRVFKYNVGVGSSEEATTYEVVNIANKMVIPRVSNKVDSHGQTIDCRDQPYLCRKLHFTFSIKRGINIYSIVWIHSSDKNKSHTVYNNEEKDLISNEKFIFRAYQEFLYDESSTTLEFELFVSRHTGDHHLMGKVHHLVSGSFHTRPNTDIVFGNPVVYTVVIMRLKSMRILRVIRFSTTFFNGKLPFGYRIRSQHSSDINTDQTKEEDDGDERQRVKRRETRNDMGRLGL</sequence>
<dbReference type="Proteomes" id="UP001055879">
    <property type="component" value="Linkage Group LG06"/>
</dbReference>
<reference evidence="1 2" key="2">
    <citation type="journal article" date="2022" name="Mol. Ecol. Resour.">
        <title>The genomes of chicory, endive, great burdock and yacon provide insights into Asteraceae paleo-polyploidization history and plant inulin production.</title>
        <authorList>
            <person name="Fan W."/>
            <person name="Wang S."/>
            <person name="Wang H."/>
            <person name="Wang A."/>
            <person name="Jiang F."/>
            <person name="Liu H."/>
            <person name="Zhao H."/>
            <person name="Xu D."/>
            <person name="Zhang Y."/>
        </authorList>
    </citation>
    <scope>NUCLEOTIDE SEQUENCE [LARGE SCALE GENOMIC DNA]</scope>
    <source>
        <strain evidence="2">cv. Niubang</strain>
    </source>
</reference>
<proteinExistence type="predicted"/>
<reference evidence="2" key="1">
    <citation type="journal article" date="2022" name="Mol. Ecol. Resour.">
        <title>The genomes of chicory, endive, great burdock and yacon provide insights into Asteraceae palaeo-polyploidization history and plant inulin production.</title>
        <authorList>
            <person name="Fan W."/>
            <person name="Wang S."/>
            <person name="Wang H."/>
            <person name="Wang A."/>
            <person name="Jiang F."/>
            <person name="Liu H."/>
            <person name="Zhao H."/>
            <person name="Xu D."/>
            <person name="Zhang Y."/>
        </authorList>
    </citation>
    <scope>NUCLEOTIDE SEQUENCE [LARGE SCALE GENOMIC DNA]</scope>
    <source>
        <strain evidence="2">cv. Niubang</strain>
    </source>
</reference>
<keyword evidence="2" id="KW-1185">Reference proteome</keyword>
<comment type="caution">
    <text evidence="1">The sequence shown here is derived from an EMBL/GenBank/DDBJ whole genome shotgun (WGS) entry which is preliminary data.</text>
</comment>
<organism evidence="1 2">
    <name type="scientific">Arctium lappa</name>
    <name type="common">Greater burdock</name>
    <name type="synonym">Lappa major</name>
    <dbReference type="NCBI Taxonomy" id="4217"/>
    <lineage>
        <taxon>Eukaryota</taxon>
        <taxon>Viridiplantae</taxon>
        <taxon>Streptophyta</taxon>
        <taxon>Embryophyta</taxon>
        <taxon>Tracheophyta</taxon>
        <taxon>Spermatophyta</taxon>
        <taxon>Magnoliopsida</taxon>
        <taxon>eudicotyledons</taxon>
        <taxon>Gunneridae</taxon>
        <taxon>Pentapetalae</taxon>
        <taxon>asterids</taxon>
        <taxon>campanulids</taxon>
        <taxon>Asterales</taxon>
        <taxon>Asteraceae</taxon>
        <taxon>Carduoideae</taxon>
        <taxon>Cardueae</taxon>
        <taxon>Arctiinae</taxon>
        <taxon>Arctium</taxon>
    </lineage>
</organism>
<evidence type="ECO:0000313" key="2">
    <source>
        <dbReference type="Proteomes" id="UP001055879"/>
    </source>
</evidence>
<accession>A0ACB9BC26</accession>
<evidence type="ECO:0000313" key="1">
    <source>
        <dbReference type="EMBL" id="KAI3719505.1"/>
    </source>
</evidence>